<evidence type="ECO:0000313" key="2">
    <source>
        <dbReference type="EMBL" id="CAK6984734.1"/>
    </source>
</evidence>
<dbReference type="Proteomes" id="UP001314229">
    <property type="component" value="Unassembled WGS sequence"/>
</dbReference>
<dbReference type="EMBL" id="CAWUFR010002135">
    <property type="protein sequence ID" value="CAK6984734.1"/>
    <property type="molecule type" value="Genomic_DNA"/>
</dbReference>
<accession>A0AAV1QMM6</accession>
<evidence type="ECO:0000256" key="1">
    <source>
        <dbReference type="SAM" id="Coils"/>
    </source>
</evidence>
<feature type="coiled-coil region" evidence="1">
    <location>
        <begin position="70"/>
        <end position="139"/>
    </location>
</feature>
<gene>
    <name evidence="2" type="ORF">FSCOSCO3_A022775</name>
</gene>
<evidence type="ECO:0000313" key="3">
    <source>
        <dbReference type="Proteomes" id="UP001314229"/>
    </source>
</evidence>
<comment type="caution">
    <text evidence="2">The sequence shown here is derived from an EMBL/GenBank/DDBJ whole genome shotgun (WGS) entry which is preliminary data.</text>
</comment>
<keyword evidence="3" id="KW-1185">Reference proteome</keyword>
<dbReference type="AlphaFoldDB" id="A0AAV1QMM6"/>
<keyword evidence="1" id="KW-0175">Coiled coil</keyword>
<name>A0AAV1QMM6_SCOSC</name>
<organism evidence="2 3">
    <name type="scientific">Scomber scombrus</name>
    <name type="common">Atlantic mackerel</name>
    <name type="synonym">Scomber vernalis</name>
    <dbReference type="NCBI Taxonomy" id="13677"/>
    <lineage>
        <taxon>Eukaryota</taxon>
        <taxon>Metazoa</taxon>
        <taxon>Chordata</taxon>
        <taxon>Craniata</taxon>
        <taxon>Vertebrata</taxon>
        <taxon>Euteleostomi</taxon>
        <taxon>Actinopterygii</taxon>
        <taxon>Neopterygii</taxon>
        <taxon>Teleostei</taxon>
        <taxon>Neoteleostei</taxon>
        <taxon>Acanthomorphata</taxon>
        <taxon>Pelagiaria</taxon>
        <taxon>Scombriformes</taxon>
        <taxon>Scombridae</taxon>
        <taxon>Scomber</taxon>
    </lineage>
</organism>
<proteinExistence type="predicted"/>
<reference evidence="2 3" key="1">
    <citation type="submission" date="2024-01" db="EMBL/GenBank/DDBJ databases">
        <authorList>
            <person name="Alioto T."/>
            <person name="Alioto T."/>
            <person name="Gomez Garrido J."/>
        </authorList>
    </citation>
    <scope>NUCLEOTIDE SEQUENCE [LARGE SCALE GENOMIC DNA]</scope>
</reference>
<sequence>MESFVEESIEDLELYINTIYNNMSNRRDSKRGRAQLRSSEQDDSSNLEDLLRIRESMTTMEKQLKKLDLLKKLSDNIEDLKQAMDFNNSLIEVLRQDNTSLRVEVNNLKELQKNDKMSNDILEMQCRSMRENLKMDEREVEAIHFSRAHRIGHANASRQKSRPIVAKVHDTKMKMSIMRRGKELRDTNFSISD</sequence>
<protein>
    <submittedName>
        <fullName evidence="2">Uncharacterized protein LOC119127540</fullName>
    </submittedName>
</protein>
<feature type="non-terminal residue" evidence="2">
    <location>
        <position position="193"/>
    </location>
</feature>
<dbReference type="Gene3D" id="3.30.70.1820">
    <property type="entry name" value="L1 transposable element, RRM domain"/>
    <property type="match status" value="1"/>
</dbReference>